<sequence length="209" mass="23606">MAARDPDRRHKIIEAARRIFARHGYEGASISMIAAETGLTKAALYHHFTSKEAIYRASSRTGMDELLMEVGNALDKTGPHPIDRLRAYMHASAARFERNQDSWMSGSAIFWTTHSSETRSEVLRVRDEYEGVLKDIIHEGMASGVFRKDIDVDLSSKFLLSIVNQLPRWYRKGGKYSAVEIIDIYLDTYLNGVLDTARTPCLTARTPVP</sequence>
<dbReference type="PRINTS" id="PR00455">
    <property type="entry name" value="HTHTETR"/>
</dbReference>
<feature type="domain" description="HTH tetR-type" evidence="6">
    <location>
        <begin position="6"/>
        <end position="66"/>
    </location>
</feature>
<dbReference type="Gene3D" id="1.10.357.10">
    <property type="entry name" value="Tetracycline Repressor, domain 2"/>
    <property type="match status" value="1"/>
</dbReference>
<dbReference type="PROSITE" id="PS50977">
    <property type="entry name" value="HTH_TETR_2"/>
    <property type="match status" value="1"/>
</dbReference>
<dbReference type="PROSITE" id="PS01081">
    <property type="entry name" value="HTH_TETR_1"/>
    <property type="match status" value="1"/>
</dbReference>
<evidence type="ECO:0000256" key="1">
    <source>
        <dbReference type="ARBA" id="ARBA00022491"/>
    </source>
</evidence>
<evidence type="ECO:0000256" key="5">
    <source>
        <dbReference type="PROSITE-ProRule" id="PRU00335"/>
    </source>
</evidence>
<comment type="caution">
    <text evidence="7">The sequence shown here is derived from an EMBL/GenBank/DDBJ whole genome shotgun (WGS) entry which is preliminary data.</text>
</comment>
<dbReference type="InterPro" id="IPR036271">
    <property type="entry name" value="Tet_transcr_reg_TetR-rel_C_sf"/>
</dbReference>
<dbReference type="Pfam" id="PF00440">
    <property type="entry name" value="TetR_N"/>
    <property type="match status" value="1"/>
</dbReference>
<accession>A0A853FZB7</accession>
<dbReference type="PANTHER" id="PTHR30055:SF175">
    <property type="entry name" value="HTH-TYPE TRANSCRIPTIONAL REPRESSOR KSTR2"/>
    <property type="match status" value="1"/>
</dbReference>
<keyword evidence="4" id="KW-0804">Transcription</keyword>
<dbReference type="RefSeq" id="WP_180153452.1">
    <property type="nucleotide sequence ID" value="NZ_JACCEM010000001.1"/>
</dbReference>
<dbReference type="SUPFAM" id="SSF46689">
    <property type="entry name" value="Homeodomain-like"/>
    <property type="match status" value="1"/>
</dbReference>
<keyword evidence="3 5" id="KW-0238">DNA-binding</keyword>
<dbReference type="InterPro" id="IPR009057">
    <property type="entry name" value="Homeodomain-like_sf"/>
</dbReference>
<keyword evidence="1" id="KW-0678">Repressor</keyword>
<dbReference type="GO" id="GO:0003700">
    <property type="term" value="F:DNA-binding transcription factor activity"/>
    <property type="evidence" value="ECO:0007669"/>
    <property type="project" value="TreeGrafter"/>
</dbReference>
<keyword evidence="8" id="KW-1185">Reference proteome</keyword>
<dbReference type="AlphaFoldDB" id="A0A853FZB7"/>
<protein>
    <submittedName>
        <fullName evidence="7">TetR/AcrR family transcriptional regulator</fullName>
    </submittedName>
</protein>
<dbReference type="Pfam" id="PF17932">
    <property type="entry name" value="TetR_C_24"/>
    <property type="match status" value="1"/>
</dbReference>
<dbReference type="Gene3D" id="1.10.10.60">
    <property type="entry name" value="Homeodomain-like"/>
    <property type="match status" value="1"/>
</dbReference>
<evidence type="ECO:0000256" key="4">
    <source>
        <dbReference type="ARBA" id="ARBA00023163"/>
    </source>
</evidence>
<dbReference type="Proteomes" id="UP000559809">
    <property type="component" value="Unassembled WGS sequence"/>
</dbReference>
<keyword evidence="2" id="KW-0805">Transcription regulation</keyword>
<evidence type="ECO:0000256" key="3">
    <source>
        <dbReference type="ARBA" id="ARBA00023125"/>
    </source>
</evidence>
<dbReference type="GO" id="GO:0000976">
    <property type="term" value="F:transcription cis-regulatory region binding"/>
    <property type="evidence" value="ECO:0007669"/>
    <property type="project" value="TreeGrafter"/>
</dbReference>
<name>A0A853FZB7_9BURK</name>
<evidence type="ECO:0000313" key="7">
    <source>
        <dbReference type="EMBL" id="NYT48160.1"/>
    </source>
</evidence>
<dbReference type="InterPro" id="IPR023772">
    <property type="entry name" value="DNA-bd_HTH_TetR-type_CS"/>
</dbReference>
<reference evidence="7 8" key="1">
    <citation type="submission" date="2020-07" db="EMBL/GenBank/DDBJ databases">
        <title>Taxonomic revisions and descriptions of new bacterial species based on genomic comparisons in the high-G+C-content subgroup of the family Alcaligenaceae.</title>
        <authorList>
            <person name="Szabo A."/>
            <person name="Felfoldi T."/>
        </authorList>
    </citation>
    <scope>NUCLEOTIDE SEQUENCE [LARGE SCALE GENOMIC DNA]</scope>
    <source>
        <strain evidence="7 8">LMG 24012</strain>
    </source>
</reference>
<feature type="DNA-binding region" description="H-T-H motif" evidence="5">
    <location>
        <begin position="29"/>
        <end position="48"/>
    </location>
</feature>
<evidence type="ECO:0000313" key="8">
    <source>
        <dbReference type="Proteomes" id="UP000559809"/>
    </source>
</evidence>
<evidence type="ECO:0000259" key="6">
    <source>
        <dbReference type="PROSITE" id="PS50977"/>
    </source>
</evidence>
<dbReference type="InterPro" id="IPR001647">
    <property type="entry name" value="HTH_TetR"/>
</dbReference>
<evidence type="ECO:0000256" key="2">
    <source>
        <dbReference type="ARBA" id="ARBA00023015"/>
    </source>
</evidence>
<dbReference type="PANTHER" id="PTHR30055">
    <property type="entry name" value="HTH-TYPE TRANSCRIPTIONAL REGULATOR RUTR"/>
    <property type="match status" value="1"/>
</dbReference>
<dbReference type="InterPro" id="IPR050109">
    <property type="entry name" value="HTH-type_TetR-like_transc_reg"/>
</dbReference>
<dbReference type="EMBL" id="JACCEM010000001">
    <property type="protein sequence ID" value="NYT48160.1"/>
    <property type="molecule type" value="Genomic_DNA"/>
</dbReference>
<dbReference type="InterPro" id="IPR041490">
    <property type="entry name" value="KstR2_TetR_C"/>
</dbReference>
<organism evidence="7 8">
    <name type="scientific">Parapusillimonas granuli</name>
    <dbReference type="NCBI Taxonomy" id="380911"/>
    <lineage>
        <taxon>Bacteria</taxon>
        <taxon>Pseudomonadati</taxon>
        <taxon>Pseudomonadota</taxon>
        <taxon>Betaproteobacteria</taxon>
        <taxon>Burkholderiales</taxon>
        <taxon>Alcaligenaceae</taxon>
        <taxon>Parapusillimonas</taxon>
    </lineage>
</organism>
<gene>
    <name evidence="7" type="ORF">H0A72_02445</name>
</gene>
<proteinExistence type="predicted"/>
<dbReference type="SUPFAM" id="SSF48498">
    <property type="entry name" value="Tetracyclin repressor-like, C-terminal domain"/>
    <property type="match status" value="1"/>
</dbReference>